<evidence type="ECO:0000256" key="1">
    <source>
        <dbReference type="SAM" id="MobiDB-lite"/>
    </source>
</evidence>
<dbReference type="SUPFAM" id="SSF56529">
    <property type="entry name" value="FAH"/>
    <property type="match status" value="1"/>
</dbReference>
<proteinExistence type="predicted"/>
<feature type="region of interest" description="Disordered" evidence="1">
    <location>
        <begin position="299"/>
        <end position="332"/>
    </location>
</feature>
<sequence length="332" mass="35954">MRFVTYTENDGDSDSGDRVGVLDADDLVHALPPGIRLIDLLDDPQRLRDAADDALRDPRAVHPYASLRLRAPIPQPPTVRDFMTFESHIEGVARLGGPETAPPEQWYEAPAFYFTNPYAIQGPQDDVRIPPGCTRFDFELEVAAVIGRGGRDLSVDKAESHIAGYVLMNDWSARDLQFTEMQVRLGPAKGKDSATTLGPVFVTPDELEPHRAGNAYGLRMTAAVNGTVVGEDLWSNMAFSYAQMIAYASRGTEVRTGDILGSGTCGGGCLAELWGRRGLDAHPPLAPGDTVTLSVEHLGTQTSRVTERAERPVGDLRATSHPHAPAPHGGHR</sequence>
<dbReference type="InterPro" id="IPR011234">
    <property type="entry name" value="Fumarylacetoacetase-like_C"/>
</dbReference>
<feature type="domain" description="Fumarylacetoacetase-like C-terminal" evidence="2">
    <location>
        <begin position="82"/>
        <end position="305"/>
    </location>
</feature>
<dbReference type="GO" id="GO:0016787">
    <property type="term" value="F:hydrolase activity"/>
    <property type="evidence" value="ECO:0007669"/>
    <property type="project" value="UniProtKB-KW"/>
</dbReference>
<evidence type="ECO:0000259" key="2">
    <source>
        <dbReference type="Pfam" id="PF01557"/>
    </source>
</evidence>
<keyword evidence="3" id="KW-0378">Hydrolase</keyword>
<feature type="compositionally biased region" description="Basic and acidic residues" evidence="1">
    <location>
        <begin position="305"/>
        <end position="314"/>
    </location>
</feature>
<dbReference type="PANTHER" id="PTHR43211">
    <property type="entry name" value="FUMARYLACETOACETATE HYDROLASE"/>
    <property type="match status" value="1"/>
</dbReference>
<gene>
    <name evidence="3" type="ORF">AB5J49_27735</name>
</gene>
<name>A0AB39Q5D7_9ACTN</name>
<reference evidence="3" key="1">
    <citation type="submission" date="2024-07" db="EMBL/GenBank/DDBJ databases">
        <authorList>
            <person name="Yu S.T."/>
        </authorList>
    </citation>
    <scope>NUCLEOTIDE SEQUENCE</scope>
    <source>
        <strain evidence="3">R28</strain>
    </source>
</reference>
<dbReference type="Gene3D" id="3.90.850.10">
    <property type="entry name" value="Fumarylacetoacetase-like, C-terminal domain"/>
    <property type="match status" value="1"/>
</dbReference>
<feature type="compositionally biased region" description="Low complexity" evidence="1">
    <location>
        <begin position="321"/>
        <end position="332"/>
    </location>
</feature>
<accession>A0AB39Q5D7</accession>
<evidence type="ECO:0000313" key="3">
    <source>
        <dbReference type="EMBL" id="XDQ36815.1"/>
    </source>
</evidence>
<dbReference type="AlphaFoldDB" id="A0AB39Q5D7"/>
<dbReference type="Pfam" id="PF01557">
    <property type="entry name" value="FAA_hydrolase"/>
    <property type="match status" value="1"/>
</dbReference>
<dbReference type="PANTHER" id="PTHR43211:SF1">
    <property type="entry name" value="BLL6422 PROTEIN"/>
    <property type="match status" value="1"/>
</dbReference>
<dbReference type="EMBL" id="CP163439">
    <property type="protein sequence ID" value="XDQ36815.1"/>
    <property type="molecule type" value="Genomic_DNA"/>
</dbReference>
<organism evidence="3">
    <name type="scientific">Streptomyces sp. R28</name>
    <dbReference type="NCBI Taxonomy" id="3238628"/>
    <lineage>
        <taxon>Bacteria</taxon>
        <taxon>Bacillati</taxon>
        <taxon>Actinomycetota</taxon>
        <taxon>Actinomycetes</taxon>
        <taxon>Kitasatosporales</taxon>
        <taxon>Streptomycetaceae</taxon>
        <taxon>Streptomyces</taxon>
    </lineage>
</organism>
<protein>
    <submittedName>
        <fullName evidence="3">Fumarylacetoacetate hydrolase family protein</fullName>
    </submittedName>
</protein>
<dbReference type="RefSeq" id="WP_369171486.1">
    <property type="nucleotide sequence ID" value="NZ_CP163439.1"/>
</dbReference>
<dbReference type="InterPro" id="IPR036663">
    <property type="entry name" value="Fumarylacetoacetase_C_sf"/>
</dbReference>